<name>A0AAD9N1K9_9ANNE</name>
<protein>
    <submittedName>
        <fullName evidence="1">Uncharacterized protein</fullName>
    </submittedName>
</protein>
<dbReference type="Proteomes" id="UP001208570">
    <property type="component" value="Unassembled WGS sequence"/>
</dbReference>
<evidence type="ECO:0000313" key="2">
    <source>
        <dbReference type="Proteomes" id="UP001208570"/>
    </source>
</evidence>
<sequence>YCIQREDEGCRFECHCVNHNECRGGICPSGCHRAALGYNWGGPACQIGNVGLYKAANMTAIKTNYNISYPPTGALDGILGVPNINQHCAYPINAANLAAECKITRITNIDCSNCPSDVTCYDVTGCQKCVGSYQPECKPAPDSPTVWNVTATATDLDTVSDLNPNCDQINEVSLNYELTDGVKHSKIITSLTDNMATIVPEEVGQYQIWITVTNNEGYSSDSEKYTISIKSMLNLTLMELK</sequence>
<reference evidence="1" key="1">
    <citation type="journal article" date="2023" name="Mol. Biol. Evol.">
        <title>Third-Generation Sequencing Reveals the Adaptive Role of the Epigenome in Three Deep-Sea Polychaetes.</title>
        <authorList>
            <person name="Perez M."/>
            <person name="Aroh O."/>
            <person name="Sun Y."/>
            <person name="Lan Y."/>
            <person name="Juniper S.K."/>
            <person name="Young C.R."/>
            <person name="Angers B."/>
            <person name="Qian P.Y."/>
        </authorList>
    </citation>
    <scope>NUCLEOTIDE SEQUENCE</scope>
    <source>
        <strain evidence="1">P08H-3</strain>
    </source>
</reference>
<evidence type="ECO:0000313" key="1">
    <source>
        <dbReference type="EMBL" id="KAK2153787.1"/>
    </source>
</evidence>
<proteinExistence type="predicted"/>
<dbReference type="AlphaFoldDB" id="A0AAD9N1K9"/>
<organism evidence="1 2">
    <name type="scientific">Paralvinella palmiformis</name>
    <dbReference type="NCBI Taxonomy" id="53620"/>
    <lineage>
        <taxon>Eukaryota</taxon>
        <taxon>Metazoa</taxon>
        <taxon>Spiralia</taxon>
        <taxon>Lophotrochozoa</taxon>
        <taxon>Annelida</taxon>
        <taxon>Polychaeta</taxon>
        <taxon>Sedentaria</taxon>
        <taxon>Canalipalpata</taxon>
        <taxon>Terebellida</taxon>
        <taxon>Terebelliformia</taxon>
        <taxon>Alvinellidae</taxon>
        <taxon>Paralvinella</taxon>
    </lineage>
</organism>
<dbReference type="EMBL" id="JAODUP010000286">
    <property type="protein sequence ID" value="KAK2153787.1"/>
    <property type="molecule type" value="Genomic_DNA"/>
</dbReference>
<comment type="caution">
    <text evidence="1">The sequence shown here is derived from an EMBL/GenBank/DDBJ whole genome shotgun (WGS) entry which is preliminary data.</text>
</comment>
<keyword evidence="2" id="KW-1185">Reference proteome</keyword>
<feature type="non-terminal residue" evidence="1">
    <location>
        <position position="1"/>
    </location>
</feature>
<gene>
    <name evidence="1" type="ORF">LSH36_286g02015</name>
</gene>
<accession>A0AAD9N1K9</accession>